<reference evidence="11 12" key="1">
    <citation type="submission" date="2023-12" db="EMBL/GenBank/DDBJ databases">
        <title>Genome sequencing and assembly of bacterial species from a model synthetic community.</title>
        <authorList>
            <person name="Hogle S.L."/>
        </authorList>
    </citation>
    <scope>NUCLEOTIDE SEQUENCE [LARGE SCALE GENOMIC DNA]</scope>
    <source>
        <strain evidence="11 12">HAMBI 2494</strain>
    </source>
</reference>
<comment type="subcellular location">
    <subcellularLocation>
        <location evidence="1 10">Cytoplasm</location>
    </subcellularLocation>
</comment>
<dbReference type="SUPFAM" id="SSF75708">
    <property type="entry name" value="Chemotaxis phosphatase CheZ"/>
    <property type="match status" value="1"/>
</dbReference>
<dbReference type="GO" id="GO:0016787">
    <property type="term" value="F:hydrolase activity"/>
    <property type="evidence" value="ECO:0007669"/>
    <property type="project" value="UniProtKB-KW"/>
</dbReference>
<comment type="function">
    <text evidence="10">Plays an important role in bacterial chemotaxis signal transduction pathway by accelerating the dephosphorylation of phosphorylated CheY (CheY-P).</text>
</comment>
<dbReference type="PANTHER" id="PTHR43693">
    <property type="entry name" value="PROTEIN PHOSPHATASE CHEZ"/>
    <property type="match status" value="1"/>
</dbReference>
<keyword evidence="7 10" id="KW-0378">Hydrolase</keyword>
<dbReference type="InterPro" id="IPR007439">
    <property type="entry name" value="Chemotax_Pase_CheZ"/>
</dbReference>
<evidence type="ECO:0000256" key="8">
    <source>
        <dbReference type="ARBA" id="ARBA00022912"/>
    </source>
</evidence>
<evidence type="ECO:0000256" key="10">
    <source>
        <dbReference type="PIRNR" id="PIRNR002884"/>
    </source>
</evidence>
<comment type="similarity">
    <text evidence="2 10">Belongs to the CheZ family.</text>
</comment>
<dbReference type="Proteomes" id="UP001325479">
    <property type="component" value="Chromosome"/>
</dbReference>
<gene>
    <name evidence="11" type="ORF">U0042_00535</name>
</gene>
<dbReference type="EMBL" id="CP139965">
    <property type="protein sequence ID" value="WQD81229.1"/>
    <property type="molecule type" value="Genomic_DNA"/>
</dbReference>
<evidence type="ECO:0000313" key="12">
    <source>
        <dbReference type="Proteomes" id="UP001325479"/>
    </source>
</evidence>
<evidence type="ECO:0000256" key="4">
    <source>
        <dbReference type="ARBA" id="ARBA00022490"/>
    </source>
</evidence>
<keyword evidence="5 10" id="KW-0145">Chemotaxis</keyword>
<dbReference type="Gene3D" id="1.10.287.500">
    <property type="entry name" value="Helix hairpin bin"/>
    <property type="match status" value="1"/>
</dbReference>
<evidence type="ECO:0000256" key="9">
    <source>
        <dbReference type="ARBA" id="ARBA00029599"/>
    </source>
</evidence>
<keyword evidence="4 10" id="KW-0963">Cytoplasm</keyword>
<dbReference type="EC" id="3.1.3.-" evidence="10"/>
<keyword evidence="8 10" id="KW-0904">Protein phosphatase</keyword>
<dbReference type="PANTHER" id="PTHR43693:SF1">
    <property type="entry name" value="PROTEIN PHOSPHATASE CHEZ"/>
    <property type="match status" value="1"/>
</dbReference>
<comment type="subunit">
    <text evidence="10">Homodimer.</text>
</comment>
<evidence type="ECO:0000256" key="2">
    <source>
        <dbReference type="ARBA" id="ARBA00005908"/>
    </source>
</evidence>
<evidence type="ECO:0000256" key="6">
    <source>
        <dbReference type="ARBA" id="ARBA00022779"/>
    </source>
</evidence>
<organism evidence="11 12">
    <name type="scientific">Paraburkholderia kururiensis</name>
    <dbReference type="NCBI Taxonomy" id="984307"/>
    <lineage>
        <taxon>Bacteria</taxon>
        <taxon>Pseudomonadati</taxon>
        <taxon>Pseudomonadota</taxon>
        <taxon>Betaproteobacteria</taxon>
        <taxon>Burkholderiales</taxon>
        <taxon>Burkholderiaceae</taxon>
        <taxon>Paraburkholderia</taxon>
    </lineage>
</organism>
<evidence type="ECO:0000256" key="3">
    <source>
        <dbReference type="ARBA" id="ARBA00018484"/>
    </source>
</evidence>
<dbReference type="RefSeq" id="WP_232833454.1">
    <property type="nucleotide sequence ID" value="NZ_CP139965.1"/>
</dbReference>
<dbReference type="InterPro" id="IPR050992">
    <property type="entry name" value="CheZ_family_phosphatases"/>
</dbReference>
<accession>A0ABZ0WVH4</accession>
<keyword evidence="12" id="KW-1185">Reference proteome</keyword>
<proteinExistence type="inferred from homology"/>
<dbReference type="Pfam" id="PF04344">
    <property type="entry name" value="CheZ"/>
    <property type="match status" value="1"/>
</dbReference>
<evidence type="ECO:0000256" key="7">
    <source>
        <dbReference type="ARBA" id="ARBA00022801"/>
    </source>
</evidence>
<dbReference type="PIRSF" id="PIRSF002884">
    <property type="entry name" value="CheZ"/>
    <property type="match status" value="1"/>
</dbReference>
<protein>
    <recommendedName>
        <fullName evidence="3 10">Protein phosphatase CheZ</fullName>
        <ecNumber evidence="10">3.1.3.-</ecNumber>
    </recommendedName>
    <alternativeName>
        <fullName evidence="9 10">Chemotaxis protein CheZ</fullName>
    </alternativeName>
</protein>
<sequence>MNPSIEIHMQGTTDAQATERTLSRVGQLTRVLHDSLRELGLDKRLLLAAEVVPEARDGLRYVASVFEQRADCTLNATDSARLLQDELEKLACDLDARWTQWYAAPGEREKTRHLLNDTKAFLSKASDTASTTNTQLLTVLMAQDFQDLGGQVIRRVLDIILVIERELLAVLLESVAPEKLEHLAASQAAQITTEGEPVQSPARPALEKLDDSEVDDLLASLGF</sequence>
<name>A0ABZ0WVH4_9BURK</name>
<evidence type="ECO:0000313" key="11">
    <source>
        <dbReference type="EMBL" id="WQD81229.1"/>
    </source>
</evidence>
<evidence type="ECO:0000256" key="5">
    <source>
        <dbReference type="ARBA" id="ARBA00022500"/>
    </source>
</evidence>
<evidence type="ECO:0000256" key="1">
    <source>
        <dbReference type="ARBA" id="ARBA00004496"/>
    </source>
</evidence>
<keyword evidence="6 10" id="KW-0283">Flagellar rotation</keyword>